<feature type="region of interest" description="Disordered" evidence="1">
    <location>
        <begin position="265"/>
        <end position="363"/>
    </location>
</feature>
<proteinExistence type="predicted"/>
<protein>
    <submittedName>
        <fullName evidence="2">Uncharacterized protein</fullName>
    </submittedName>
</protein>
<feature type="compositionally biased region" description="Basic and acidic residues" evidence="1">
    <location>
        <begin position="265"/>
        <end position="278"/>
    </location>
</feature>
<comment type="caution">
    <text evidence="2">The sequence shown here is derived from an EMBL/GenBank/DDBJ whole genome shotgun (WGS) entry which is preliminary data.</text>
</comment>
<dbReference type="AlphaFoldDB" id="A0A0F9UDT3"/>
<name>A0A0F9UDT3_9ZZZZ</name>
<sequence>MPIDQSKLKEFEEDLAEKGNGPSSFLNASKMDKAQEFRILDPLPNMDGLYALEVNFWWVGKTKVNTPGVLTGEDDQVQIIVDEAKASGDEEMAKLLDKRDKYNKPSLRKQTEYWIPGLAFDWEFDEKGHIMGIWNDDDSFNVAAVAQYVRDGAGKILTTRIQLMKAINRIATARGGSEMFDQENGFNLNLGRVEEKSKITYTALKSDVLPMPAQFYGEGTPDVVNICKGSMFTDDYIYRLMGEYLYGEKLEDRVESDYRYPEIRASLKKDAPAEESKPSRPQRGTGVRSSTAPAEDTKGPAEQEEQSTEGAKEPKEGGGPVRPSSSARQATPKDVEANTTRAPGPTRGGGRGGRSMTDDMKDV</sequence>
<evidence type="ECO:0000313" key="2">
    <source>
        <dbReference type="EMBL" id="KKN85552.1"/>
    </source>
</evidence>
<reference evidence="2" key="1">
    <citation type="journal article" date="2015" name="Nature">
        <title>Complex archaea that bridge the gap between prokaryotes and eukaryotes.</title>
        <authorList>
            <person name="Spang A."/>
            <person name="Saw J.H."/>
            <person name="Jorgensen S.L."/>
            <person name="Zaremba-Niedzwiedzka K."/>
            <person name="Martijn J."/>
            <person name="Lind A.E."/>
            <person name="van Eijk R."/>
            <person name="Schleper C."/>
            <person name="Guy L."/>
            <person name="Ettema T.J."/>
        </authorList>
    </citation>
    <scope>NUCLEOTIDE SEQUENCE</scope>
</reference>
<dbReference type="EMBL" id="LAZR01000158">
    <property type="protein sequence ID" value="KKN85552.1"/>
    <property type="molecule type" value="Genomic_DNA"/>
</dbReference>
<gene>
    <name evidence="2" type="ORF">LCGC14_0278750</name>
</gene>
<accession>A0A0F9UDT3</accession>
<evidence type="ECO:0000256" key="1">
    <source>
        <dbReference type="SAM" id="MobiDB-lite"/>
    </source>
</evidence>
<organism evidence="2">
    <name type="scientific">marine sediment metagenome</name>
    <dbReference type="NCBI Taxonomy" id="412755"/>
    <lineage>
        <taxon>unclassified sequences</taxon>
        <taxon>metagenomes</taxon>
        <taxon>ecological metagenomes</taxon>
    </lineage>
</organism>